<protein>
    <submittedName>
        <fullName evidence="1">Uncharacterized protein</fullName>
    </submittedName>
</protein>
<dbReference type="RefSeq" id="WP_169145883.1">
    <property type="nucleotide sequence ID" value="NZ_JABBGA010000007.1"/>
</dbReference>
<keyword evidence="2" id="KW-1185">Reference proteome</keyword>
<name>A0A848G2A1_9RHOO</name>
<evidence type="ECO:0000313" key="2">
    <source>
        <dbReference type="Proteomes" id="UP000580043"/>
    </source>
</evidence>
<gene>
    <name evidence="1" type="ORF">HHL15_11395</name>
</gene>
<evidence type="ECO:0000313" key="1">
    <source>
        <dbReference type="EMBL" id="NML26348.1"/>
    </source>
</evidence>
<dbReference type="Proteomes" id="UP000580043">
    <property type="component" value="Unassembled WGS sequence"/>
</dbReference>
<reference evidence="1 2" key="1">
    <citation type="submission" date="2020-04" db="EMBL/GenBank/DDBJ databases">
        <title>Zoogloea sp. G-4-1-14 isolated from soil.</title>
        <authorList>
            <person name="Dahal R.H."/>
        </authorList>
    </citation>
    <scope>NUCLEOTIDE SEQUENCE [LARGE SCALE GENOMIC DNA]</scope>
    <source>
        <strain evidence="1 2">G-4-1-14</strain>
    </source>
</reference>
<accession>A0A848G2A1</accession>
<dbReference type="EMBL" id="JABBGA010000007">
    <property type="protein sequence ID" value="NML26348.1"/>
    <property type="molecule type" value="Genomic_DNA"/>
</dbReference>
<sequence length="150" mass="17146">MIRKPIRLALGGAVAAVALLISFIAGAYIGSVQFWQMNSSTRAYLLVRDLQEIHAGSYEKRVKTKEMELDIEIMQALSFLESGHPWLFWPFSEGYDHDTYLRTVALYRKAHPPITATLDCCEDEELKKGMDAYRAEVARRTTQLIERYGN</sequence>
<organism evidence="1 2">
    <name type="scientific">Zoogloea dura</name>
    <dbReference type="NCBI Taxonomy" id="2728840"/>
    <lineage>
        <taxon>Bacteria</taxon>
        <taxon>Pseudomonadati</taxon>
        <taxon>Pseudomonadota</taxon>
        <taxon>Betaproteobacteria</taxon>
        <taxon>Rhodocyclales</taxon>
        <taxon>Zoogloeaceae</taxon>
        <taxon>Zoogloea</taxon>
    </lineage>
</organism>
<dbReference type="AlphaFoldDB" id="A0A848G2A1"/>
<comment type="caution">
    <text evidence="1">The sequence shown here is derived from an EMBL/GenBank/DDBJ whole genome shotgun (WGS) entry which is preliminary data.</text>
</comment>
<proteinExistence type="predicted"/>